<protein>
    <submittedName>
        <fullName evidence="2">Nucleoside-diphosphate-sugar epimerase</fullName>
    </submittedName>
</protein>
<dbReference type="SUPFAM" id="SSF51735">
    <property type="entry name" value="NAD(P)-binding Rossmann-fold domains"/>
    <property type="match status" value="1"/>
</dbReference>
<organism evidence="2 3">
    <name type="scientific">Amycolatopsis xylanica</name>
    <dbReference type="NCBI Taxonomy" id="589385"/>
    <lineage>
        <taxon>Bacteria</taxon>
        <taxon>Bacillati</taxon>
        <taxon>Actinomycetota</taxon>
        <taxon>Actinomycetes</taxon>
        <taxon>Pseudonocardiales</taxon>
        <taxon>Pseudonocardiaceae</taxon>
        <taxon>Amycolatopsis</taxon>
    </lineage>
</organism>
<accession>A0A1H2VSX3</accession>
<keyword evidence="3" id="KW-1185">Reference proteome</keyword>
<dbReference type="Proteomes" id="UP000199515">
    <property type="component" value="Unassembled WGS sequence"/>
</dbReference>
<dbReference type="Pfam" id="PF01370">
    <property type="entry name" value="Epimerase"/>
    <property type="match status" value="1"/>
</dbReference>
<dbReference type="EMBL" id="FNON01000001">
    <property type="protein sequence ID" value="SDW70979.1"/>
    <property type="molecule type" value="Genomic_DNA"/>
</dbReference>
<feature type="domain" description="NAD-dependent epimerase/dehydratase" evidence="1">
    <location>
        <begin position="5"/>
        <end position="231"/>
    </location>
</feature>
<dbReference type="OrthoDB" id="4559195at2"/>
<dbReference type="RefSeq" id="WP_091287587.1">
    <property type="nucleotide sequence ID" value="NZ_FNON01000001.1"/>
</dbReference>
<dbReference type="Gene3D" id="3.40.50.720">
    <property type="entry name" value="NAD(P)-binding Rossmann-like Domain"/>
    <property type="match status" value="1"/>
</dbReference>
<proteinExistence type="predicted"/>
<reference evidence="2 3" key="1">
    <citation type="submission" date="2016-10" db="EMBL/GenBank/DDBJ databases">
        <authorList>
            <person name="de Groot N.N."/>
        </authorList>
    </citation>
    <scope>NUCLEOTIDE SEQUENCE [LARGE SCALE GENOMIC DNA]</scope>
    <source>
        <strain evidence="2 3">CPCC 202699</strain>
    </source>
</reference>
<dbReference type="PANTHER" id="PTHR43245">
    <property type="entry name" value="BIFUNCTIONAL POLYMYXIN RESISTANCE PROTEIN ARNA"/>
    <property type="match status" value="1"/>
</dbReference>
<gene>
    <name evidence="2" type="ORF">SAMN05421504_1011311</name>
</gene>
<evidence type="ECO:0000313" key="3">
    <source>
        <dbReference type="Proteomes" id="UP000199515"/>
    </source>
</evidence>
<evidence type="ECO:0000313" key="2">
    <source>
        <dbReference type="EMBL" id="SDW70979.1"/>
    </source>
</evidence>
<dbReference type="InterPro" id="IPR001509">
    <property type="entry name" value="Epimerase_deHydtase"/>
</dbReference>
<dbReference type="STRING" id="589385.SAMN05421504_1011311"/>
<sequence>MKRTVVLGGTGFVGRHVCARLSELGHPVLAVSRTPRPGAAIRSAALDLTASGPGPLAELLRAERAEVVVNAAGGVWNSDEDQMRKSNADLTGSLVEALAGLPWRPRLVHLGSAHEYGAVPHGSIVDESWPPEPLTAYGRTKLAATEQVLAAVRAGRLDAIVLRVSNVLGPGAPAASLTGAVARQLAGDRDGRAVVRLSPLRAHRDFVAAQDVAEAVALAAGTRCTGLVNIGSGTAVDVAGVVRRLVELSGVPAEVVFESRPPTAVRAVGDWQCLDISAARERLGWIPRRDLDSALADTWAAVAPVS</sequence>
<dbReference type="AlphaFoldDB" id="A0A1H2VSX3"/>
<evidence type="ECO:0000259" key="1">
    <source>
        <dbReference type="Pfam" id="PF01370"/>
    </source>
</evidence>
<dbReference type="InterPro" id="IPR050177">
    <property type="entry name" value="Lipid_A_modif_metabolic_enz"/>
</dbReference>
<name>A0A1H2VSX3_9PSEU</name>
<dbReference type="InterPro" id="IPR036291">
    <property type="entry name" value="NAD(P)-bd_dom_sf"/>
</dbReference>